<organism evidence="2 3">
    <name type="scientific">Kangiella marina</name>
    <dbReference type="NCBI Taxonomy" id="1079178"/>
    <lineage>
        <taxon>Bacteria</taxon>
        <taxon>Pseudomonadati</taxon>
        <taxon>Pseudomonadota</taxon>
        <taxon>Gammaproteobacteria</taxon>
        <taxon>Kangiellales</taxon>
        <taxon>Kangiellaceae</taxon>
        <taxon>Kangiella</taxon>
    </lineage>
</organism>
<evidence type="ECO:0008006" key="4">
    <source>
        <dbReference type="Google" id="ProtNLM"/>
    </source>
</evidence>
<dbReference type="Proteomes" id="UP001501011">
    <property type="component" value="Unassembled WGS sequence"/>
</dbReference>
<proteinExistence type="predicted"/>
<accession>A0ABP8IPZ6</accession>
<reference evidence="3" key="1">
    <citation type="journal article" date="2019" name="Int. J. Syst. Evol. Microbiol.">
        <title>The Global Catalogue of Microorganisms (GCM) 10K type strain sequencing project: providing services to taxonomists for standard genome sequencing and annotation.</title>
        <authorList>
            <consortium name="The Broad Institute Genomics Platform"/>
            <consortium name="The Broad Institute Genome Sequencing Center for Infectious Disease"/>
            <person name="Wu L."/>
            <person name="Ma J."/>
        </authorList>
    </citation>
    <scope>NUCLEOTIDE SEQUENCE [LARGE SCALE GENOMIC DNA]</scope>
    <source>
        <strain evidence="3">JCM 17728</strain>
    </source>
</reference>
<evidence type="ECO:0000313" key="3">
    <source>
        <dbReference type="Proteomes" id="UP001501011"/>
    </source>
</evidence>
<comment type="caution">
    <text evidence="2">The sequence shown here is derived from an EMBL/GenBank/DDBJ whole genome shotgun (WGS) entry which is preliminary data.</text>
</comment>
<protein>
    <recommendedName>
        <fullName evidence="4">PilZ domain-containing protein</fullName>
    </recommendedName>
</protein>
<keyword evidence="3" id="KW-1185">Reference proteome</keyword>
<dbReference type="EMBL" id="BAABFV010000002">
    <property type="protein sequence ID" value="GAA4365126.1"/>
    <property type="molecule type" value="Genomic_DNA"/>
</dbReference>
<gene>
    <name evidence="2" type="ORF">GCM10023151_22020</name>
</gene>
<name>A0ABP8IPZ6_9GAMM</name>
<evidence type="ECO:0000256" key="1">
    <source>
        <dbReference type="SAM" id="Coils"/>
    </source>
</evidence>
<dbReference type="RefSeq" id="WP_345293274.1">
    <property type="nucleotide sequence ID" value="NZ_BAABFV010000002.1"/>
</dbReference>
<keyword evidence="1" id="KW-0175">Coiled coil</keyword>
<feature type="coiled-coil region" evidence="1">
    <location>
        <begin position="45"/>
        <end position="72"/>
    </location>
</feature>
<evidence type="ECO:0000313" key="2">
    <source>
        <dbReference type="EMBL" id="GAA4365126.1"/>
    </source>
</evidence>
<sequence>MDSIQLTYPSTQQGQTFMMDHKPSAVKSWLADLTFTDTNKSLDQLLQAARTLNRTEQKISQREDNLETLEQGYLQMERHFRQHNDKRLVVPTEHQAQLLSNLTTEMAYGYKRVVHELAEQKVALNKQKRLAHAVNQAQHYLGLHLIEHYQQYAPIPSYIWHELHKLFHFAEQQQLLKLKLNKQTDSLLALDTIENTYKRNCLMAVINPYHVEGNQHWHLFKYFGHWAHLTSLSSDLKNFSDSECFVIDLTSGKRPEYAASENEYETHPFYRLLITSTLLEKLSQQLQQFDDKNTLPTPGFYDVIEPSIGYKLLQQIYAYCDHHIKRKDARYPVVGTASMVWGLSSIVKVLRADTHSIETREALNEELGSILESNYAQQLHWQTVNYSNGGLCVRHPKEDVTQLNVGNLVLLKRHINNQPQRAWQLGIVRWLNGHKNTGAAMGIEYFHGEKKLALYLTKNHYNETVKHTVLMVSPFDSHETLLVTPKHLIGERKTIKLEVDGKATQHYITASVESNSLIAVFEVSTTSND</sequence>